<dbReference type="SUPFAM" id="SSF109604">
    <property type="entry name" value="HD-domain/PDEase-like"/>
    <property type="match status" value="1"/>
</dbReference>
<dbReference type="NCBIfam" id="TIGR00691">
    <property type="entry name" value="spoT_relA"/>
    <property type="match status" value="1"/>
</dbReference>
<dbReference type="EMBL" id="DVJP01000068">
    <property type="protein sequence ID" value="HIS77175.1"/>
    <property type="molecule type" value="Genomic_DNA"/>
</dbReference>
<dbReference type="Pfam" id="PF13291">
    <property type="entry name" value="ACT_4"/>
    <property type="match status" value="1"/>
</dbReference>
<feature type="domain" description="ACT" evidence="5">
    <location>
        <begin position="645"/>
        <end position="719"/>
    </location>
</feature>
<dbReference type="Proteomes" id="UP000824002">
    <property type="component" value="Unassembled WGS sequence"/>
</dbReference>
<evidence type="ECO:0000256" key="1">
    <source>
        <dbReference type="ARBA" id="ARBA00004976"/>
    </source>
</evidence>
<dbReference type="InterPro" id="IPR033655">
    <property type="entry name" value="TGS_RelA/SpoT"/>
</dbReference>
<evidence type="ECO:0000256" key="3">
    <source>
        <dbReference type="ARBA" id="ARBA00048244"/>
    </source>
</evidence>
<dbReference type="Pfam" id="PF13328">
    <property type="entry name" value="HD_4"/>
    <property type="match status" value="1"/>
</dbReference>
<dbReference type="PANTHER" id="PTHR21262:SF31">
    <property type="entry name" value="GTP PYROPHOSPHOKINASE"/>
    <property type="match status" value="1"/>
</dbReference>
<evidence type="ECO:0000256" key="4">
    <source>
        <dbReference type="RuleBase" id="RU003847"/>
    </source>
</evidence>
<dbReference type="CDD" id="cd05399">
    <property type="entry name" value="NT_Rel-Spo_like"/>
    <property type="match status" value="1"/>
</dbReference>
<dbReference type="InterPro" id="IPR043519">
    <property type="entry name" value="NT_sf"/>
</dbReference>
<evidence type="ECO:0000259" key="6">
    <source>
        <dbReference type="PROSITE" id="PS51831"/>
    </source>
</evidence>
<dbReference type="InterPro" id="IPR007685">
    <property type="entry name" value="RelA_SpoT"/>
</dbReference>
<dbReference type="Gene3D" id="3.30.460.10">
    <property type="entry name" value="Beta Polymerase, domain 2"/>
    <property type="match status" value="1"/>
</dbReference>
<sequence length="719" mass="81593">MASTFDSLMQALRKSGKVYEEDKIAMAYRLAEKAHGGQQRQSGEPYISHPLAVAEILVGLGMDSDCICAALLHDVVEDTDITLEVLQKKFGHDVALMVDGVTKIKKLSFASKEDKQSENIRKMLLAMSEDIRVIIIKLADRLHNIRTLQFKSPEKQRLIALETMEIYAPIAHRLGIRGIKEELEDRSLFYLDPVGYHEIEEQLELKKADREQFIEEIKARIARRLKDFGVEPHIEGRVKSIYGIYRKVYMMGKSFEELYDIYAVRIIVNTVIECYNILGIIHDLFQPIPNRFKDYISTPKPNMYQSLHTTVIDKEGIPFEIQIRTWDMHYTAEFGIAAHWKYKAGIQGKDRLEERLAWVRQIIENQQEAEGAEDIVKNIKTDLAVDDVFVFTPKGDVKCLPAGSTIVDFAYAIHTAVGNRMVGAKVDGRMVPLDYQVKTGQIVEILTSKSDGAPNRNWLSIAKTSEARNKIRAWFKKERKEENIAEGKAEFERELRRNLIHLEGEDYQKFLDSLVKRYHRESADDFFAAIGYGGLPLSRMTSQIKDEYTRLQKEKTPEQPAAVVTAPRKSSSGVIVEGIDNCLVKFAQCCNPLPGDDIIGFVTRGYGVSVHKRDCVNVQNADPAQQDRWINVHWADNRISSFRSTLDIVAKSDASVLAEISLAFANMRVPVHEFNARELKNGNRNILATISTQGLEHLSNIIQKLNKVPGVLSVERSGK</sequence>
<evidence type="ECO:0000313" key="8">
    <source>
        <dbReference type="EMBL" id="HIS77175.1"/>
    </source>
</evidence>
<dbReference type="PANTHER" id="PTHR21262">
    <property type="entry name" value="GUANOSINE-3',5'-BIS DIPHOSPHATE 3'-PYROPHOSPHOHYDROLASE"/>
    <property type="match status" value="1"/>
</dbReference>
<dbReference type="Gene3D" id="3.10.20.30">
    <property type="match status" value="1"/>
</dbReference>
<organism evidence="8 9">
    <name type="scientific">Candidatus Merdivicinus excrementipullorum</name>
    <dbReference type="NCBI Taxonomy" id="2840867"/>
    <lineage>
        <taxon>Bacteria</taxon>
        <taxon>Bacillati</taxon>
        <taxon>Bacillota</taxon>
        <taxon>Clostridia</taxon>
        <taxon>Eubacteriales</taxon>
        <taxon>Oscillospiraceae</taxon>
        <taxon>Oscillospiraceae incertae sedis</taxon>
        <taxon>Candidatus Merdivicinus</taxon>
    </lineage>
</organism>
<evidence type="ECO:0000259" key="5">
    <source>
        <dbReference type="PROSITE" id="PS51671"/>
    </source>
</evidence>
<reference evidence="8" key="1">
    <citation type="submission" date="2020-10" db="EMBL/GenBank/DDBJ databases">
        <authorList>
            <person name="Gilroy R."/>
        </authorList>
    </citation>
    <scope>NUCLEOTIDE SEQUENCE</scope>
    <source>
        <strain evidence="8">CHK199-13235</strain>
    </source>
</reference>
<dbReference type="CDD" id="cd01668">
    <property type="entry name" value="TGS_RSH"/>
    <property type="match status" value="1"/>
</dbReference>
<dbReference type="SMART" id="SM00954">
    <property type="entry name" value="RelA_SpoT"/>
    <property type="match status" value="1"/>
</dbReference>
<dbReference type="CDD" id="cd00077">
    <property type="entry name" value="HDc"/>
    <property type="match status" value="1"/>
</dbReference>
<comment type="catalytic activity">
    <reaction evidence="3">
        <text>GTP + ATP = guanosine 3'-diphosphate 5'-triphosphate + AMP</text>
        <dbReference type="Rhea" id="RHEA:22088"/>
        <dbReference type="ChEBI" id="CHEBI:30616"/>
        <dbReference type="ChEBI" id="CHEBI:37565"/>
        <dbReference type="ChEBI" id="CHEBI:142410"/>
        <dbReference type="ChEBI" id="CHEBI:456215"/>
        <dbReference type="EC" id="2.7.6.5"/>
    </reaction>
</comment>
<dbReference type="GO" id="GO:0005886">
    <property type="term" value="C:plasma membrane"/>
    <property type="evidence" value="ECO:0007669"/>
    <property type="project" value="TreeGrafter"/>
</dbReference>
<dbReference type="FunFam" id="1.10.3210.10:FF:000001">
    <property type="entry name" value="GTP pyrophosphokinase RelA"/>
    <property type="match status" value="1"/>
</dbReference>
<dbReference type="InterPro" id="IPR012676">
    <property type="entry name" value="TGS-like"/>
</dbReference>
<dbReference type="InterPro" id="IPR004095">
    <property type="entry name" value="TGS"/>
</dbReference>
<feature type="domain" description="HD" evidence="6">
    <location>
        <begin position="46"/>
        <end position="145"/>
    </location>
</feature>
<dbReference type="InterPro" id="IPR012675">
    <property type="entry name" value="Beta-grasp_dom_sf"/>
</dbReference>
<dbReference type="InterPro" id="IPR006674">
    <property type="entry name" value="HD_domain"/>
</dbReference>
<dbReference type="Pfam" id="PF19296">
    <property type="entry name" value="RelA_AH_RIS"/>
    <property type="match status" value="1"/>
</dbReference>
<dbReference type="PROSITE" id="PS51880">
    <property type="entry name" value="TGS"/>
    <property type="match status" value="1"/>
</dbReference>
<dbReference type="InterPro" id="IPR002912">
    <property type="entry name" value="ACT_dom"/>
</dbReference>
<dbReference type="Gene3D" id="1.10.3210.10">
    <property type="entry name" value="Hypothetical protein af1432"/>
    <property type="match status" value="1"/>
</dbReference>
<evidence type="ECO:0000256" key="2">
    <source>
        <dbReference type="ARBA" id="ARBA00013251"/>
    </source>
</evidence>
<dbReference type="FunFam" id="3.10.20.30:FF:000002">
    <property type="entry name" value="GTP pyrophosphokinase (RelA/SpoT)"/>
    <property type="match status" value="1"/>
</dbReference>
<evidence type="ECO:0000313" key="9">
    <source>
        <dbReference type="Proteomes" id="UP000824002"/>
    </source>
</evidence>
<name>A0A9D1FPT7_9FIRM</name>
<comment type="similarity">
    <text evidence="4">Belongs to the relA/spoT family.</text>
</comment>
<dbReference type="SUPFAM" id="SSF81301">
    <property type="entry name" value="Nucleotidyltransferase"/>
    <property type="match status" value="1"/>
</dbReference>
<gene>
    <name evidence="8" type="ORF">IAB51_10290</name>
</gene>
<dbReference type="CDD" id="cd04876">
    <property type="entry name" value="ACT_RelA-SpoT"/>
    <property type="match status" value="1"/>
</dbReference>
<dbReference type="FunFam" id="3.30.460.10:FF:000001">
    <property type="entry name" value="GTP pyrophosphokinase RelA"/>
    <property type="match status" value="1"/>
</dbReference>
<dbReference type="AlphaFoldDB" id="A0A9D1FPT7"/>
<reference evidence="8" key="2">
    <citation type="journal article" date="2021" name="PeerJ">
        <title>Extensive microbial diversity within the chicken gut microbiome revealed by metagenomics and culture.</title>
        <authorList>
            <person name="Gilroy R."/>
            <person name="Ravi A."/>
            <person name="Getino M."/>
            <person name="Pursley I."/>
            <person name="Horton D.L."/>
            <person name="Alikhan N.F."/>
            <person name="Baker D."/>
            <person name="Gharbi K."/>
            <person name="Hall N."/>
            <person name="Watson M."/>
            <person name="Adriaenssens E.M."/>
            <person name="Foster-Nyarko E."/>
            <person name="Jarju S."/>
            <person name="Secka A."/>
            <person name="Antonio M."/>
            <person name="Oren A."/>
            <person name="Chaudhuri R.R."/>
            <person name="La Ragione R."/>
            <person name="Hildebrand F."/>
            <person name="Pallen M.J."/>
        </authorList>
    </citation>
    <scope>NUCLEOTIDE SEQUENCE</scope>
    <source>
        <strain evidence="8">CHK199-13235</strain>
    </source>
</reference>
<feature type="domain" description="TGS" evidence="7">
    <location>
        <begin position="386"/>
        <end position="447"/>
    </location>
</feature>
<dbReference type="EC" id="2.7.6.5" evidence="2"/>
<comment type="function">
    <text evidence="4">In eubacteria ppGpp (guanosine 3'-diphosphate 5'-diphosphate) is a mediator of the stringent response that coordinates a variety of cellular activities in response to changes in nutritional abundance.</text>
</comment>
<dbReference type="InterPro" id="IPR004811">
    <property type="entry name" value="RelA/Spo_fam"/>
</dbReference>
<dbReference type="Gene3D" id="3.30.70.260">
    <property type="match status" value="1"/>
</dbReference>
<proteinExistence type="inferred from homology"/>
<dbReference type="Pfam" id="PF04607">
    <property type="entry name" value="RelA_SpoT"/>
    <property type="match status" value="1"/>
</dbReference>
<dbReference type="InterPro" id="IPR003607">
    <property type="entry name" value="HD/PDEase_dom"/>
</dbReference>
<dbReference type="PROSITE" id="PS51671">
    <property type="entry name" value="ACT"/>
    <property type="match status" value="1"/>
</dbReference>
<dbReference type="Pfam" id="PF02824">
    <property type="entry name" value="TGS"/>
    <property type="match status" value="1"/>
</dbReference>
<dbReference type="InterPro" id="IPR045600">
    <property type="entry name" value="RelA/SpoT_AH_RIS"/>
</dbReference>
<evidence type="ECO:0000259" key="7">
    <source>
        <dbReference type="PROSITE" id="PS51880"/>
    </source>
</evidence>
<comment type="caution">
    <text evidence="8">The sequence shown here is derived from an EMBL/GenBank/DDBJ whole genome shotgun (WGS) entry which is preliminary data.</text>
</comment>
<dbReference type="SUPFAM" id="SSF81271">
    <property type="entry name" value="TGS-like"/>
    <property type="match status" value="1"/>
</dbReference>
<accession>A0A9D1FPT7</accession>
<protein>
    <recommendedName>
        <fullName evidence="2">GTP diphosphokinase</fullName>
        <ecNumber evidence="2">2.7.6.5</ecNumber>
    </recommendedName>
</protein>
<comment type="pathway">
    <text evidence="1">Purine metabolism; ppGpp biosynthesis; ppGpp from GTP: step 1/2.</text>
</comment>
<dbReference type="SMART" id="SM00471">
    <property type="entry name" value="HDc"/>
    <property type="match status" value="1"/>
</dbReference>
<dbReference type="PROSITE" id="PS51831">
    <property type="entry name" value="HD"/>
    <property type="match status" value="1"/>
</dbReference>
<dbReference type="GO" id="GO:0015969">
    <property type="term" value="P:guanosine tetraphosphate metabolic process"/>
    <property type="evidence" value="ECO:0007669"/>
    <property type="project" value="InterPro"/>
</dbReference>
<dbReference type="GO" id="GO:0008728">
    <property type="term" value="F:GTP diphosphokinase activity"/>
    <property type="evidence" value="ECO:0007669"/>
    <property type="project" value="UniProtKB-EC"/>
</dbReference>